<keyword evidence="3" id="KW-0808">Transferase</keyword>
<evidence type="ECO:0000256" key="4">
    <source>
        <dbReference type="PROSITE-ProRule" id="PRU01363"/>
    </source>
</evidence>
<dbReference type="Proteomes" id="UP000635606">
    <property type="component" value="Unassembled WGS sequence"/>
</dbReference>
<dbReference type="SMART" id="SM00826">
    <property type="entry name" value="PKS_DH"/>
    <property type="match status" value="1"/>
</dbReference>
<proteinExistence type="predicted"/>
<feature type="domain" description="Ketosynthase family 3 (KS3)" evidence="7">
    <location>
        <begin position="1"/>
        <end position="465"/>
    </location>
</feature>
<dbReference type="SUPFAM" id="SSF55048">
    <property type="entry name" value="Probable ACP-binding domain of malonyl-CoA ACP transacylase"/>
    <property type="match status" value="1"/>
</dbReference>
<dbReference type="SUPFAM" id="SSF53901">
    <property type="entry name" value="Thiolase-like"/>
    <property type="match status" value="2"/>
</dbReference>
<dbReference type="RefSeq" id="WP_203931160.1">
    <property type="nucleotide sequence ID" value="NZ_BOPH01000088.1"/>
</dbReference>
<dbReference type="SUPFAM" id="SSF51735">
    <property type="entry name" value="NAD(P)-binding Rossmann-fold domains"/>
    <property type="match status" value="2"/>
</dbReference>
<comment type="caution">
    <text evidence="9">The sequence shown here is derived from an EMBL/GenBank/DDBJ whole genome shotgun (WGS) entry which is preliminary data.</text>
</comment>
<dbReference type="EMBL" id="BOPH01000088">
    <property type="protein sequence ID" value="GIJ71275.1"/>
    <property type="molecule type" value="Genomic_DNA"/>
</dbReference>
<dbReference type="InterPro" id="IPR029069">
    <property type="entry name" value="HotDog_dom_sf"/>
</dbReference>
<dbReference type="InterPro" id="IPR018201">
    <property type="entry name" value="Ketoacyl_synth_AS"/>
</dbReference>
<dbReference type="SUPFAM" id="SSF52151">
    <property type="entry name" value="FabD/lysophospholipase-like"/>
    <property type="match status" value="1"/>
</dbReference>
<dbReference type="InterPro" id="IPR014030">
    <property type="entry name" value="Ketoacyl_synth_N"/>
</dbReference>
<evidence type="ECO:0000259" key="6">
    <source>
        <dbReference type="PROSITE" id="PS50075"/>
    </source>
</evidence>
<evidence type="ECO:0000256" key="3">
    <source>
        <dbReference type="ARBA" id="ARBA00022679"/>
    </source>
</evidence>
<dbReference type="Gene3D" id="1.10.1200.10">
    <property type="entry name" value="ACP-like"/>
    <property type="match status" value="1"/>
</dbReference>
<evidence type="ECO:0000256" key="2">
    <source>
        <dbReference type="ARBA" id="ARBA00022553"/>
    </source>
</evidence>
<dbReference type="Pfam" id="PF02801">
    <property type="entry name" value="Ketoacyl-synt_C"/>
    <property type="match status" value="2"/>
</dbReference>
<dbReference type="Gene3D" id="3.40.47.10">
    <property type="match status" value="3"/>
</dbReference>
<dbReference type="SMART" id="SM00825">
    <property type="entry name" value="PKS_KS"/>
    <property type="match status" value="1"/>
</dbReference>
<name>A0A8J4ED88_9ACTN</name>
<dbReference type="SMART" id="SM00827">
    <property type="entry name" value="PKS_AT"/>
    <property type="match status" value="1"/>
</dbReference>
<dbReference type="PANTHER" id="PTHR43775">
    <property type="entry name" value="FATTY ACID SYNTHASE"/>
    <property type="match status" value="1"/>
</dbReference>
<dbReference type="CDD" id="cd00833">
    <property type="entry name" value="PKS"/>
    <property type="match status" value="1"/>
</dbReference>
<dbReference type="InterPro" id="IPR057326">
    <property type="entry name" value="KR_dom"/>
</dbReference>
<dbReference type="InterPro" id="IPR009081">
    <property type="entry name" value="PP-bd_ACP"/>
</dbReference>
<dbReference type="InterPro" id="IPR014031">
    <property type="entry name" value="Ketoacyl_synth_C"/>
</dbReference>
<dbReference type="InterPro" id="IPR036291">
    <property type="entry name" value="NAD(P)-bd_dom_sf"/>
</dbReference>
<dbReference type="InterPro" id="IPR020807">
    <property type="entry name" value="PKS_DH"/>
</dbReference>
<dbReference type="InterPro" id="IPR016036">
    <property type="entry name" value="Malonyl_transacylase_ACP-bd"/>
</dbReference>
<dbReference type="GO" id="GO:0004312">
    <property type="term" value="F:fatty acid synthase activity"/>
    <property type="evidence" value="ECO:0007669"/>
    <property type="project" value="TreeGrafter"/>
</dbReference>
<dbReference type="PROSITE" id="PS52004">
    <property type="entry name" value="KS3_2"/>
    <property type="match status" value="2"/>
</dbReference>
<feature type="region of interest" description="C-terminal hotdog fold" evidence="4">
    <location>
        <begin position="2368"/>
        <end position="2501"/>
    </location>
</feature>
<evidence type="ECO:0008006" key="11">
    <source>
        <dbReference type="Google" id="ProtNLM"/>
    </source>
</evidence>
<dbReference type="Pfam" id="PF21089">
    <property type="entry name" value="PKS_DH_N"/>
    <property type="match status" value="1"/>
</dbReference>
<sequence>MTPVAVVGVAAIMPDAPDVAAFWANLRNGRYSIGDVPPGRWDPALYYDPDPAAPDRTYSRIGGWVREFRWDPLAWHLPVPPKVSEQMEDGQKWSVATARAALLDAGWPDWHVDPERVAVIIGNAIGGEKHYRSNLRVESTEVFAALRAAPSFAALPAAVREAVYAETRASFLSGFLDITEDTMPGELSNVIAGRVAALLDFRGPTFTTDAACASGLAAMTAAVRGLQAGDFDVAVSGGVDRNMNAAAFVKFCKIGALSATGTRPFDAGADGFVMGEGAALFVLKRLADAERDGDRVYAVLLGLGGSSDGRGKGITAPNPVGQRLAVERAWASAGADPASAGYVEAHGTSTRVGDATELASLSEVFAKAGTARGAIALGSVKSNIGHLKAAAGAAGLLKTVLALHEKVLPPSLHFDVPNPNVDWDEIPFRMNTGLTEWRTPADGVRRAGVSAFGFGGTNFHAVVEEYVPGRYRDPRTPRSYAGADVPRRSSTVDTRPLRGAAVVGGPDDATVAGHLDRLRTEAEAGRTPGREAPDPALADAAVRVAIDFADAADLAAKAAKAAAALRGGNPAAWRMLRAQGVFLGRGRPGPVAFLYTGQGSQYVNMLRDLRTREPVVADTFDEADRVMTPLLGGPLTGYIFADDSDPATAERLSRQLMQTEITQPAVLATDLALTRLLDAHGVRPDLVMGHSLGEYGALVAAGALTFGAALEAVSARGREMAGLDLADNGAMAAAFGPLAEIERIVASTDGYVVVANINSTRQAVIGGATDAVERAVAAVQAAGLTATRIPVSHAFHTSIVAPAAAPLRTVLSRLNLRRPTLPVVANVTGEFYPTDADTDAMLEMLGRQVASPVQFVKGLRTLYEAGARIFVEVGPKKALHGFTEDVLGDDVLALYTNHPKTGDVASFNQALCGLYAAGLGFATTADAPAAVAPAPARTPVERTDMSTDRYLELGHLFADAIEKGLRLYGGAAAAPAPSVAPVPAAPVGTEPVVVTGAALGLPGVERVFDDGNIARILAGEQFIDTIPHRLRRAMVDRRITRLVKRVSGDPTFETIDSEADVVKLAGRSAPLDVVAEFGVDTARDEALDRATRLAIGAGFDALRDAGIPLVMHYRTTTLGTSLPERWGLPAALRDDTGVIFASAFPGYDNFARDLDRYATDRGRREHLLALETVRARLRGDEPVVAEVDRRIDELRHVLETEPYTFDRRFLFRCLSMGHSQFAEIIGARGPNTQINAACASTTQATALAEDWIRAGRCRRVVVISADDASSDTLLPWLASGFLASGAAATDDVVEEAATPFDRRRHGMIVGMGAAAFVVEAAEAARERGLRPICEVLGSVTANSAFHGTRLDVEHIGQVMERLVAQAQAYGVDRHAIAPETVFVSHETYTPARGGSAAAEINALRHVFGADAESVVVTNTKGFTGHAMGAGIEDVVAIKALETGLVPPVPNFKEPDPALGRLNLSTGGAYPVRYALRLAAGFGSQIAMSLLRWTPMPDGRHRSPHELGYAYRIVDPVAWQRWLTVLCGDRHARLEVVQRRLRIADSAKAPAPEREPATEPASEPVVEPASEPVVVAGPAPVVAPEPEPRPLSQPLPAPADGVAGAVVGIVSELTGYPPDLLDVDLDLEADLGVDTVKQAEVFAAVRERFGVARQDDLRLRDFPTLSHVIGWVRERTAAPSIVEAEPPTVEAEPSTRENGSTAVETVVRRVPVPSLRPDLAACVPTGVTLDGARVAVMPDVGGVADALAARLGKRGATVVVLDPADPDAGVAAFAADGPVHGLYWLPALDDEGPVDALEPADWTAALDLRVRGLYAVTRRLYGQSPFLVTATRLGGYHGYDPAGATCPLGGAVTGFAKAYRRERPGALVKAVDFGTGRKTALADRLIAETLRDPGCVEVGYAGGRRWGVGLAERPFAAADRTLGPDRVFVVTGAAGSIVSAITADLAAASGGTFHLLDISPAPDPADPDVLRFGTDRDGLRADLATRLRDRGERPTPVAIERELARLERLHAALAAIRAVERAGGAVHYHRVDLTDPDGVAKTMAEVCAISGRVDVLVHAAGVEISHTLPDKEPAEFDLVLGVKADGLHHVLRAVGDLPVGTVVAFSSVAGRFGNVGQTDYSAANDLQCKVLSALRRSRPDVRTLALDWTAWGGIGMATRGSIPKMMEQAGVDLLPPDVGIAWVRRELTTGTASGEVVVAGALGALAGEFHDTGGVDPAALGDGGPVAGPSRRLSVHDGLVVRTTLDPAGTPFLDDHRIDGTPVLPGVMGIEAFAEAARMLAPDLTVIGVEDVEFRAPVKFYRDEPRTVTVTALARPDGADLLVECRLTAERALAGGEVQRTVHFTGSVRLAAVPQSIEDSSPAADTDGRPELTADEIYRLYFHGPAYRVVASARRAGDGAAARFAEGLPDHVDRPTLTGPRLVELCFQAAGLVEAAREGRLALPRRLDALRLTTEVAERDGLVATVAPDGRGGYDCMVRAGDTVVLRVDGYATSALPDPLPADVSAPVRSVLNP</sequence>
<feature type="domain" description="Ketosynthase family 3 (KS3)" evidence="7">
    <location>
        <begin position="989"/>
        <end position="1492"/>
    </location>
</feature>
<dbReference type="GO" id="GO:0004315">
    <property type="term" value="F:3-oxoacyl-[acyl-carrier-protein] synthase activity"/>
    <property type="evidence" value="ECO:0007669"/>
    <property type="project" value="InterPro"/>
</dbReference>
<organism evidence="9 10">
    <name type="scientific">Virgisporangium ochraceum</name>
    <dbReference type="NCBI Taxonomy" id="65505"/>
    <lineage>
        <taxon>Bacteria</taxon>
        <taxon>Bacillati</taxon>
        <taxon>Actinomycetota</taxon>
        <taxon>Actinomycetes</taxon>
        <taxon>Micromonosporales</taxon>
        <taxon>Micromonosporaceae</taxon>
        <taxon>Virgisporangium</taxon>
    </lineage>
</organism>
<feature type="region of interest" description="N-terminal hotdog fold" evidence="4">
    <location>
        <begin position="2223"/>
        <end position="2354"/>
    </location>
</feature>
<dbReference type="Pfam" id="PF08659">
    <property type="entry name" value="KR"/>
    <property type="match status" value="1"/>
</dbReference>
<evidence type="ECO:0000256" key="5">
    <source>
        <dbReference type="SAM" id="MobiDB-lite"/>
    </source>
</evidence>
<dbReference type="InterPro" id="IPR016035">
    <property type="entry name" value="Acyl_Trfase/lysoPLipase"/>
</dbReference>
<dbReference type="InterPro" id="IPR014043">
    <property type="entry name" value="Acyl_transferase_dom"/>
</dbReference>
<comment type="caution">
    <text evidence="4">Lacks conserved residue(s) required for the propagation of feature annotation.</text>
</comment>
<dbReference type="SUPFAM" id="SSF47336">
    <property type="entry name" value="ACP-like"/>
    <property type="match status" value="1"/>
</dbReference>
<evidence type="ECO:0000256" key="1">
    <source>
        <dbReference type="ARBA" id="ARBA00022450"/>
    </source>
</evidence>
<dbReference type="InterPro" id="IPR036736">
    <property type="entry name" value="ACP-like_sf"/>
</dbReference>
<dbReference type="SMART" id="SM00822">
    <property type="entry name" value="PKS_KR"/>
    <property type="match status" value="1"/>
</dbReference>
<feature type="compositionally biased region" description="Low complexity" evidence="5">
    <location>
        <begin position="1557"/>
        <end position="1569"/>
    </location>
</feature>
<dbReference type="GO" id="GO:0006633">
    <property type="term" value="P:fatty acid biosynthetic process"/>
    <property type="evidence" value="ECO:0007669"/>
    <property type="project" value="InterPro"/>
</dbReference>
<dbReference type="Gene3D" id="3.40.50.720">
    <property type="entry name" value="NAD(P)-binding Rossmann-like Domain"/>
    <property type="match status" value="1"/>
</dbReference>
<keyword evidence="2" id="KW-0597">Phosphoprotein</keyword>
<dbReference type="InterPro" id="IPR050091">
    <property type="entry name" value="PKS_NRPS_Biosynth_Enz"/>
</dbReference>
<keyword evidence="10" id="KW-1185">Reference proteome</keyword>
<dbReference type="SUPFAM" id="SSF54637">
    <property type="entry name" value="Thioesterase/thiol ester dehydrase-isomerase"/>
    <property type="match status" value="1"/>
</dbReference>
<evidence type="ECO:0000313" key="10">
    <source>
        <dbReference type="Proteomes" id="UP000635606"/>
    </source>
</evidence>
<dbReference type="Gene3D" id="3.40.366.10">
    <property type="entry name" value="Malonyl-Coenzyme A Acyl Carrier Protein, domain 2"/>
    <property type="match status" value="1"/>
</dbReference>
<feature type="region of interest" description="Disordered" evidence="5">
    <location>
        <begin position="1546"/>
        <end position="1569"/>
    </location>
</feature>
<dbReference type="PROSITE" id="PS50075">
    <property type="entry name" value="CARRIER"/>
    <property type="match status" value="1"/>
</dbReference>
<gene>
    <name evidence="9" type="ORF">Voc01_061920</name>
</gene>
<accession>A0A8J4ED88</accession>
<dbReference type="InterPro" id="IPR049900">
    <property type="entry name" value="PKS_mFAS_DH"/>
</dbReference>
<keyword evidence="1" id="KW-0596">Phosphopantetheine</keyword>
<evidence type="ECO:0000259" key="8">
    <source>
        <dbReference type="PROSITE" id="PS52019"/>
    </source>
</evidence>
<dbReference type="Pfam" id="PF00698">
    <property type="entry name" value="Acyl_transf_1"/>
    <property type="match status" value="1"/>
</dbReference>
<feature type="domain" description="PKS/mFAS DH" evidence="8">
    <location>
        <begin position="2223"/>
        <end position="2501"/>
    </location>
</feature>
<reference evidence="9" key="1">
    <citation type="submission" date="2021-01" db="EMBL/GenBank/DDBJ databases">
        <title>Whole genome shotgun sequence of Virgisporangium ochraceum NBRC 16418.</title>
        <authorList>
            <person name="Komaki H."/>
            <person name="Tamura T."/>
        </authorList>
    </citation>
    <scope>NUCLEOTIDE SEQUENCE</scope>
    <source>
        <strain evidence="9">NBRC 16418</strain>
    </source>
</reference>
<dbReference type="InterPro" id="IPR016039">
    <property type="entry name" value="Thiolase-like"/>
</dbReference>
<dbReference type="PROSITE" id="PS00606">
    <property type="entry name" value="KS3_1"/>
    <property type="match status" value="1"/>
</dbReference>
<dbReference type="InterPro" id="IPR042104">
    <property type="entry name" value="PKS_dehydratase_sf"/>
</dbReference>
<feature type="domain" description="Carrier" evidence="6">
    <location>
        <begin position="1596"/>
        <end position="1675"/>
    </location>
</feature>
<dbReference type="InterPro" id="IPR001227">
    <property type="entry name" value="Ac_transferase_dom_sf"/>
</dbReference>
<dbReference type="PANTHER" id="PTHR43775:SF37">
    <property type="entry name" value="SI:DKEY-61P9.11"/>
    <property type="match status" value="1"/>
</dbReference>
<evidence type="ECO:0000259" key="7">
    <source>
        <dbReference type="PROSITE" id="PS52004"/>
    </source>
</evidence>
<evidence type="ECO:0000313" key="9">
    <source>
        <dbReference type="EMBL" id="GIJ71275.1"/>
    </source>
</evidence>
<dbReference type="CDD" id="cd08953">
    <property type="entry name" value="KR_2_SDR_x"/>
    <property type="match status" value="1"/>
</dbReference>
<dbReference type="Pfam" id="PF00550">
    <property type="entry name" value="PP-binding"/>
    <property type="match status" value="1"/>
</dbReference>
<dbReference type="InterPro" id="IPR049552">
    <property type="entry name" value="PKS_DH_N"/>
</dbReference>
<dbReference type="Pfam" id="PF00109">
    <property type="entry name" value="ketoacyl-synt"/>
    <property type="match status" value="2"/>
</dbReference>
<dbReference type="Gene3D" id="3.10.129.110">
    <property type="entry name" value="Polyketide synthase dehydratase"/>
    <property type="match status" value="1"/>
</dbReference>
<dbReference type="InterPro" id="IPR020841">
    <property type="entry name" value="PKS_Beta-ketoAc_synthase_dom"/>
</dbReference>
<dbReference type="PROSITE" id="PS52019">
    <property type="entry name" value="PKS_MFAS_DH"/>
    <property type="match status" value="1"/>
</dbReference>
<feature type="compositionally biased region" description="Basic and acidic residues" evidence="5">
    <location>
        <begin position="1546"/>
        <end position="1556"/>
    </location>
</feature>
<protein>
    <recommendedName>
        <fullName evidence="11">Beta-ketoacyl synthase</fullName>
    </recommendedName>
</protein>
<dbReference type="InterPro" id="IPR013968">
    <property type="entry name" value="PKS_KR"/>
</dbReference>